<proteinExistence type="predicted"/>
<accession>A0AAE8BDQ3</accession>
<evidence type="ECO:0000313" key="1">
    <source>
        <dbReference type="EMBL" id="QYC51582.1"/>
    </source>
</evidence>
<dbReference type="Proteomes" id="UP001215551">
    <property type="component" value="Segment"/>
</dbReference>
<organism evidence="1 2">
    <name type="scientific">Erwinia phage KEY</name>
    <dbReference type="NCBI Taxonomy" id="2821255"/>
    <lineage>
        <taxon>Viruses</taxon>
        <taxon>Duplodnaviria</taxon>
        <taxon>Heunggongvirae</taxon>
        <taxon>Uroviricota</taxon>
        <taxon>Caudoviricetes</taxon>
        <taxon>Demerecviridae</taxon>
        <taxon>Keyvirus</taxon>
        <taxon>Keyvirus key</taxon>
    </lineage>
</organism>
<protein>
    <recommendedName>
        <fullName evidence="3">C2H2-type domain-containing protein</fullName>
    </recommendedName>
</protein>
<sequence>MEDKEFECQQCGEICDCWWECSNCGHDDLHQVDSE</sequence>
<name>A0AAE8BDQ3_9CAUD</name>
<reference evidence="2" key="1">
    <citation type="journal article" date="2023" name="Virus Res">
        <title>Broad-host-range lytic Erwinia phage Key with exopolysaccharide degrading activity.</title>
        <authorList>
            <person name="Zlatohurska M."/>
            <person name="Gorb T."/>
            <person name="Romaniuk L."/>
            <person name="Shenderovska N."/>
            <person name="Faidiuk Y."/>
            <person name="Zhuminska G."/>
            <person name="Hubar Y."/>
            <person name="Hubar O."/>
            <person name="Kropinski A.M."/>
            <person name="Kushkina A."/>
            <person name="Tovkach F."/>
        </authorList>
    </citation>
    <scope>NUCLEOTIDE SEQUENCE [LARGE SCALE GENOMIC DNA]</scope>
</reference>
<evidence type="ECO:0000313" key="2">
    <source>
        <dbReference type="Proteomes" id="UP001215551"/>
    </source>
</evidence>
<keyword evidence="2" id="KW-1185">Reference proteome</keyword>
<dbReference type="EMBL" id="MZ616364">
    <property type="protein sequence ID" value="QYC51582.1"/>
    <property type="molecule type" value="Genomic_DNA"/>
</dbReference>
<evidence type="ECO:0008006" key="3">
    <source>
        <dbReference type="Google" id="ProtNLM"/>
    </source>
</evidence>
<gene>
    <name evidence="1" type="ORF">key_091</name>
</gene>